<name>A0ABQ5JT40_9EUKA</name>
<evidence type="ECO:0000256" key="2">
    <source>
        <dbReference type="ARBA" id="ARBA00022737"/>
    </source>
</evidence>
<dbReference type="SMART" id="SM00369">
    <property type="entry name" value="LRR_TYP"/>
    <property type="match status" value="4"/>
</dbReference>
<accession>A0ABQ5JT40</accession>
<gene>
    <name evidence="3" type="ORF">ADUPG1_010242</name>
</gene>
<evidence type="ECO:0000313" key="4">
    <source>
        <dbReference type="Proteomes" id="UP001057375"/>
    </source>
</evidence>
<keyword evidence="4" id="KW-1185">Reference proteome</keyword>
<comment type="caution">
    <text evidence="3">The sequence shown here is derived from an EMBL/GenBank/DDBJ whole genome shotgun (WGS) entry which is preliminary data.</text>
</comment>
<keyword evidence="2" id="KW-0677">Repeat</keyword>
<reference evidence="3" key="1">
    <citation type="submission" date="2022-03" db="EMBL/GenBank/DDBJ databases">
        <title>Draft genome sequence of Aduncisulcus paluster, a free-living microaerophilic Fornicata.</title>
        <authorList>
            <person name="Yuyama I."/>
            <person name="Kume K."/>
            <person name="Tamura T."/>
            <person name="Inagaki Y."/>
            <person name="Hashimoto T."/>
        </authorList>
    </citation>
    <scope>NUCLEOTIDE SEQUENCE</scope>
    <source>
        <strain evidence="3">NY0171</strain>
    </source>
</reference>
<dbReference type="InterPro" id="IPR050836">
    <property type="entry name" value="SDS22/Internalin_LRR"/>
</dbReference>
<dbReference type="PROSITE" id="PS51450">
    <property type="entry name" value="LRR"/>
    <property type="match status" value="3"/>
</dbReference>
<dbReference type="PANTHER" id="PTHR46652:SF3">
    <property type="entry name" value="LEUCINE-RICH REPEAT-CONTAINING PROTEIN 9"/>
    <property type="match status" value="1"/>
</dbReference>
<feature type="non-terminal residue" evidence="3">
    <location>
        <position position="774"/>
    </location>
</feature>
<dbReference type="SMART" id="SM00365">
    <property type="entry name" value="LRR_SD22"/>
    <property type="match status" value="4"/>
</dbReference>
<proteinExistence type="predicted"/>
<keyword evidence="1" id="KW-0433">Leucine-rich repeat</keyword>
<organism evidence="3 4">
    <name type="scientific">Aduncisulcus paluster</name>
    <dbReference type="NCBI Taxonomy" id="2918883"/>
    <lineage>
        <taxon>Eukaryota</taxon>
        <taxon>Metamonada</taxon>
        <taxon>Carpediemonas-like organisms</taxon>
        <taxon>Aduncisulcus</taxon>
    </lineage>
</organism>
<sequence>VTVQGMFPSSLTTLSISGRTNVTFPGFFSSLALSDGSALPALTTLDLSGTSVYDLSPVPATVTSLDLAGFILDDISEKYLLYLGIHPRDLNSIPSSITALSVGLTLVYNLDFIENLSNLEYLDLFGCIILDLSKISHVKDTLEHLSISYGMIYGNCFALSQLVNLKYLGLSNVSTYITPPKLSFSNLISLDLHGSSFGSWNVSWISSLPKLENLNLDGTPLFGFNSSNLVNIGNMKVLKIYDCWDQNDSLSFLKIATYLESLSVDYSSDFPDTSNFPNLQQLMIEFYTLEDTDLQNIAQLSKLESLTLSAKSSSSYPSDISLLSTLSSLKTLNMSDMYKLSDVSIPSLPSLEYLSLPNSSSSVVPDLSTVPKLRVFSWNDSSISDFSNLSTAPALQSIVFSDCSLSDATQLSSVLSSMISLTDLSIKVSTPASSTFSMGSVTSLKYLNISGTWNDMSEAILPPNVRECILDGLGITTAPDLSSLTSLQVLDLGDNSLSDISFLSTESCPSCSSLKELYLDGNSIEDISPLSGMTSLEWLDLDDNFISDISPLSFLNILIHLDLSYNMIYDTSALSSSKDLIEVYFNGNTISDISPLFDLSNLYLLDMSSNNLCFGNEDEDDLIELFESDNISIDSSDQTCNCPSLDPDSDSTIAAISKRLVCSETAPSSDTWNVTCMSDSYYTYFDSDTFTCTRSADCSGGCEYGSECRVNSDGTHGCASVVPDVGLHGCVSDLIDAADKVSVGDGTYAFGVSSLKSIPASSSLTCSSSSVSSL</sequence>
<dbReference type="InterPro" id="IPR025875">
    <property type="entry name" value="Leu-rich_rpt_4"/>
</dbReference>
<dbReference type="SUPFAM" id="SSF52058">
    <property type="entry name" value="L domain-like"/>
    <property type="match status" value="2"/>
</dbReference>
<dbReference type="PANTHER" id="PTHR46652">
    <property type="entry name" value="LEUCINE-RICH REPEAT AND IQ DOMAIN-CONTAINING PROTEIN 1-RELATED"/>
    <property type="match status" value="1"/>
</dbReference>
<dbReference type="Proteomes" id="UP001057375">
    <property type="component" value="Unassembled WGS sequence"/>
</dbReference>
<dbReference type="InterPro" id="IPR032675">
    <property type="entry name" value="LRR_dom_sf"/>
</dbReference>
<dbReference type="Pfam" id="PF12799">
    <property type="entry name" value="LRR_4"/>
    <property type="match status" value="1"/>
</dbReference>
<dbReference type="InterPro" id="IPR001611">
    <property type="entry name" value="Leu-rich_rpt"/>
</dbReference>
<evidence type="ECO:0000256" key="1">
    <source>
        <dbReference type="ARBA" id="ARBA00022614"/>
    </source>
</evidence>
<protein>
    <submittedName>
        <fullName evidence="3">Uncharacterized protein</fullName>
    </submittedName>
</protein>
<evidence type="ECO:0000313" key="3">
    <source>
        <dbReference type="EMBL" id="GKT13297.1"/>
    </source>
</evidence>
<dbReference type="Gene3D" id="3.80.10.10">
    <property type="entry name" value="Ribonuclease Inhibitor"/>
    <property type="match status" value="3"/>
</dbReference>
<dbReference type="InterPro" id="IPR003591">
    <property type="entry name" value="Leu-rich_rpt_typical-subtyp"/>
</dbReference>
<dbReference type="EMBL" id="BQXS01011498">
    <property type="protein sequence ID" value="GKT13297.1"/>
    <property type="molecule type" value="Genomic_DNA"/>
</dbReference>
<feature type="non-terminal residue" evidence="3">
    <location>
        <position position="1"/>
    </location>
</feature>